<gene>
    <name evidence="2" type="ORF">SMRZ_LOCUS1947</name>
</gene>
<feature type="region of interest" description="Disordered" evidence="1">
    <location>
        <begin position="991"/>
        <end position="1013"/>
    </location>
</feature>
<keyword evidence="3" id="KW-1185">Reference proteome</keyword>
<feature type="compositionally biased region" description="Polar residues" evidence="1">
    <location>
        <begin position="669"/>
        <end position="678"/>
    </location>
</feature>
<reference evidence="2 3" key="1">
    <citation type="submission" date="2018-11" db="EMBL/GenBank/DDBJ databases">
        <authorList>
            <consortium name="Pathogen Informatics"/>
        </authorList>
    </citation>
    <scope>NUCLEOTIDE SEQUENCE [LARGE SCALE GENOMIC DNA]</scope>
    <source>
        <strain evidence="2 3">Zambia</strain>
    </source>
</reference>
<organism evidence="2 3">
    <name type="scientific">Schistosoma margrebowiei</name>
    <dbReference type="NCBI Taxonomy" id="48269"/>
    <lineage>
        <taxon>Eukaryota</taxon>
        <taxon>Metazoa</taxon>
        <taxon>Spiralia</taxon>
        <taxon>Lophotrochozoa</taxon>
        <taxon>Platyhelminthes</taxon>
        <taxon>Trematoda</taxon>
        <taxon>Digenea</taxon>
        <taxon>Strigeidida</taxon>
        <taxon>Schistosomatoidea</taxon>
        <taxon>Schistosomatidae</taxon>
        <taxon>Schistosoma</taxon>
    </lineage>
</organism>
<sequence>MVVGGSQQETLDPGFVLFGTRQQGVPVILRELVLPGGFDLVSSYSLKLFVFNDDGSICRCQDVHAYILGVDSKHDGVIMFVCTYKLRCISFRHFEEMTKWDDILKANLKCSYFHADLIVAPKNSILYSYARHRRRFPLIQGPKNQIFSSLRKLYPTLCSNSSDGYLHVTPDRICFTTGPGCSHPRLLATWTFDNDEIVQCGTARVQNAVRGSFTDPPSLFFLTAFPDHPEAPGSHLFLSNRATDLCDMIEHTNQAAVYQADWRRLTCLASLIDPPDCSKGCDSDQTISLCNPILSVTSRVYSNATQNAAIISTKNLDKCSSDEVPMIDSPPSSNKLTNRNTVPQMKINSDESSKKVKEEIHVDSVNDRKKWVSMHPRRRLSSHPVTTYQCTSLNSINVNVNPKSYPYSGHTHCLRECNICHWRGSEPYLVTLPSQPLDTLKLKELLYQPYCSFCFKNLPCTCSGLLSLSSDSHDSCDNGFSKKTCNNKNICLICSEKLTKDNISNDTFLSNNCSQQDNNIHSGIPYNKTQCNFISADKNEHHNNVTADCLNTEQMELNLKYSPRTPFSVSEQNVFKPLTDSPGRSSTVSPSQDVRRRKRLPSSWSTISRTLINNGDTSANITQCNIRPIRRHQTELNRCLSNGNSPQHPYISSLTTPTIIPGSQYARTRQHTASTCENTAPYHKDSSNSHSSPCSPTTNKQGSIKSSLVSLSPSFTPLWADAPTYAKPKTGKHYVSREVIQALRIDQKQRFSSVSDNVKGFGSCSQMNSSDNVCHNENHSSESGSTLTCLTEAFDGNATFQFKQQSSNDPSQFKTSAFCPVTTNVSDSNFLFQTKSNRVVASQSDKSLTNSGPYINMFPNNLHVALKPLSEKNSSILTSSTSTQSIHNYNVGNKQQDVDQITNNNSNTFKLPVDTDIVFKNPKHYVNLLGLQKSGFTVLNHSNATVYYINFSPNNSERRCFADPTSVQLSISDSSLVPRVPASLPILSDSFLDRPPTPPRLTTSTNNVTSNDTSFIPKTPQLHYAHLTLSDKVNSSMTNMCHHKTSDDIMNDGNICKNKTSLHSSQSLQCALSSGPNCSETEFLDCSCNLVGNNCHDCSSQGVNYVTIDMKQTKALSELEQELRISTGLVRNAGCHIPWSECVLHNQNCDNVKTGNRFTVLRRHFTIPCSFPSYFARKKDDTVHALTSSPTNSQGKKQNHENIVSVTNRVLKRLIHSSHLPHHQN</sequence>
<feature type="region of interest" description="Disordered" evidence="1">
    <location>
        <begin position="574"/>
        <end position="602"/>
    </location>
</feature>
<evidence type="ECO:0000313" key="3">
    <source>
        <dbReference type="Proteomes" id="UP000277204"/>
    </source>
</evidence>
<feature type="region of interest" description="Disordered" evidence="1">
    <location>
        <begin position="669"/>
        <end position="705"/>
    </location>
</feature>
<evidence type="ECO:0000256" key="1">
    <source>
        <dbReference type="SAM" id="MobiDB-lite"/>
    </source>
</evidence>
<accession>A0A183LDS2</accession>
<feature type="compositionally biased region" description="Polar residues" evidence="1">
    <location>
        <begin position="582"/>
        <end position="592"/>
    </location>
</feature>
<feature type="compositionally biased region" description="Low complexity" evidence="1">
    <location>
        <begin position="688"/>
        <end position="705"/>
    </location>
</feature>
<evidence type="ECO:0000313" key="2">
    <source>
        <dbReference type="EMBL" id="VDO53390.1"/>
    </source>
</evidence>
<dbReference type="EMBL" id="UZAI01000473">
    <property type="protein sequence ID" value="VDO53390.1"/>
    <property type="molecule type" value="Genomic_DNA"/>
</dbReference>
<dbReference type="Proteomes" id="UP000277204">
    <property type="component" value="Unassembled WGS sequence"/>
</dbReference>
<protein>
    <submittedName>
        <fullName evidence="2">Uncharacterized protein</fullName>
    </submittedName>
</protein>
<feature type="compositionally biased region" description="Low complexity" evidence="1">
    <location>
        <begin position="1000"/>
        <end position="1013"/>
    </location>
</feature>
<dbReference type="AlphaFoldDB" id="A0A183LDS2"/>
<proteinExistence type="predicted"/>
<name>A0A183LDS2_9TREM</name>